<evidence type="ECO:0000313" key="11">
    <source>
        <dbReference type="EMBL" id="CRZ02291.1"/>
    </source>
</evidence>
<dbReference type="EMBL" id="HACM01001847">
    <property type="protein sequence ID" value="CRZ02289.1"/>
    <property type="molecule type" value="Transcribed_RNA"/>
</dbReference>
<feature type="transmembrane region" description="Helical" evidence="9">
    <location>
        <begin position="125"/>
        <end position="146"/>
    </location>
</feature>
<dbReference type="SUPFAM" id="SSF51206">
    <property type="entry name" value="cAMP-binding domain-like"/>
    <property type="match status" value="1"/>
</dbReference>
<dbReference type="Pfam" id="PF00027">
    <property type="entry name" value="cNMP_binding"/>
    <property type="match status" value="1"/>
</dbReference>
<protein>
    <recommendedName>
        <fullName evidence="10">Cyclic nucleotide-binding domain-containing protein</fullName>
    </recommendedName>
</protein>
<evidence type="ECO:0000256" key="4">
    <source>
        <dbReference type="ARBA" id="ARBA00022989"/>
    </source>
</evidence>
<dbReference type="GO" id="GO:0044877">
    <property type="term" value="F:protein-containing complex binding"/>
    <property type="evidence" value="ECO:0007669"/>
    <property type="project" value="TreeGrafter"/>
</dbReference>
<feature type="region of interest" description="Disordered" evidence="8">
    <location>
        <begin position="409"/>
        <end position="428"/>
    </location>
</feature>
<evidence type="ECO:0000256" key="9">
    <source>
        <dbReference type="SAM" id="Phobius"/>
    </source>
</evidence>
<evidence type="ECO:0000256" key="2">
    <source>
        <dbReference type="ARBA" id="ARBA00022448"/>
    </source>
</evidence>
<evidence type="ECO:0000256" key="6">
    <source>
        <dbReference type="ARBA" id="ARBA00023136"/>
    </source>
</evidence>
<accession>A0A0H5QLS4</accession>
<keyword evidence="6 9" id="KW-0472">Membrane</keyword>
<keyword evidence="7" id="KW-0407">Ion channel</keyword>
<dbReference type="SUPFAM" id="SSF81324">
    <property type="entry name" value="Voltage-gated potassium channels"/>
    <property type="match status" value="1"/>
</dbReference>
<dbReference type="PROSITE" id="PS50042">
    <property type="entry name" value="CNMP_BINDING_3"/>
    <property type="match status" value="1"/>
</dbReference>
<evidence type="ECO:0000256" key="3">
    <source>
        <dbReference type="ARBA" id="ARBA00022692"/>
    </source>
</evidence>
<keyword evidence="3 9" id="KW-0812">Transmembrane</keyword>
<dbReference type="InterPro" id="IPR018490">
    <property type="entry name" value="cNMP-bd_dom_sf"/>
</dbReference>
<feature type="transmembrane region" description="Helical" evidence="9">
    <location>
        <begin position="49"/>
        <end position="74"/>
    </location>
</feature>
<keyword evidence="5" id="KW-0406">Ion transport</keyword>
<name>A0A0H5QLS4_9EUKA</name>
<evidence type="ECO:0000256" key="8">
    <source>
        <dbReference type="SAM" id="MobiDB-lite"/>
    </source>
</evidence>
<dbReference type="GO" id="GO:0016020">
    <property type="term" value="C:membrane"/>
    <property type="evidence" value="ECO:0007669"/>
    <property type="project" value="UniProtKB-SubCell"/>
</dbReference>
<sequence length="428" mass="48582">MIVTASGGSSGGGQLNKLIRLLRGFKLMRVMKMSRIVQRIMKRIRISSAVIRLIKILVMLMFMWHCLGCFYWMIATADGSASEWGPSDELQQAPIFEQYVHAIFWAVNATMTVGTNIQPDTELQVFYTIVAIYCGLASNALVVGSIKKSIEDMDLASRTHRQDLEDVFTKLTLYECPVHLKKKIIGYFMYLQSRYLDYTSREMFVNLHPVLREDLLLDLNQKLIKQVPMFRDLSRLCTLSIIAKLHSRVYLPKEYIVIKGDKGLEMFFIVNGLVEKCSDGGAPAAVLREGDYFCENNLMTAERVASNFRALTYVETCVLDRNSFKRLLQQFPSFALTMQRHMKQNMSKKKWAKVDHVYRLTRLMHKLGGDATFSEAFTSYNQGTKAGECDFEIAKELLGSEIVAALAEPSFGPGSEVGQSQEESGRRS</sequence>
<evidence type="ECO:0000256" key="1">
    <source>
        <dbReference type="ARBA" id="ARBA00004141"/>
    </source>
</evidence>
<dbReference type="AlphaFoldDB" id="A0A0H5QLS4"/>
<reference evidence="11" key="1">
    <citation type="submission" date="2015-04" db="EMBL/GenBank/DDBJ databases">
        <title>The genome sequence of the plant pathogenic Rhizarian Plasmodiophora brassicae reveals insights in its biotrophic life cycle and the origin of chitin synthesis.</title>
        <authorList>
            <person name="Schwelm A."/>
            <person name="Fogelqvist J."/>
            <person name="Knaust A."/>
            <person name="Julke S."/>
            <person name="Lilja T."/>
            <person name="Dhandapani V."/>
            <person name="Bonilla-Rosso G."/>
            <person name="Karlsson M."/>
            <person name="Shevchenko A."/>
            <person name="Choi S.R."/>
            <person name="Kim H.G."/>
            <person name="Park J.Y."/>
            <person name="Lim Y.P."/>
            <person name="Ludwig-Muller J."/>
            <person name="Dixelius C."/>
        </authorList>
    </citation>
    <scope>NUCLEOTIDE SEQUENCE</scope>
    <source>
        <tissue evidence="11">Potato root galls</tissue>
    </source>
</reference>
<dbReference type="InterPro" id="IPR005821">
    <property type="entry name" value="Ion_trans_dom"/>
</dbReference>
<dbReference type="CDD" id="cd00038">
    <property type="entry name" value="CAP_ED"/>
    <property type="match status" value="1"/>
</dbReference>
<dbReference type="InterPro" id="IPR050866">
    <property type="entry name" value="CNG_cation_channel"/>
</dbReference>
<dbReference type="SMART" id="SM00100">
    <property type="entry name" value="cNMP"/>
    <property type="match status" value="1"/>
</dbReference>
<dbReference type="Pfam" id="PF00520">
    <property type="entry name" value="Ion_trans"/>
    <property type="match status" value="1"/>
</dbReference>
<keyword evidence="7" id="KW-1071">Ligand-gated ion channel</keyword>
<dbReference type="EMBL" id="HACM01001849">
    <property type="protein sequence ID" value="CRZ02291.1"/>
    <property type="molecule type" value="Transcribed_RNA"/>
</dbReference>
<dbReference type="PANTHER" id="PTHR45638">
    <property type="entry name" value="CYCLIC NUCLEOTIDE-GATED CATION CHANNEL SUBUNIT A"/>
    <property type="match status" value="1"/>
</dbReference>
<evidence type="ECO:0000256" key="5">
    <source>
        <dbReference type="ARBA" id="ARBA00023065"/>
    </source>
</evidence>
<dbReference type="Gene3D" id="2.60.120.10">
    <property type="entry name" value="Jelly Rolls"/>
    <property type="match status" value="1"/>
</dbReference>
<evidence type="ECO:0000256" key="7">
    <source>
        <dbReference type="ARBA" id="ARBA00023286"/>
    </source>
</evidence>
<feature type="domain" description="Cyclic nucleotide-binding" evidence="10">
    <location>
        <begin position="229"/>
        <end position="328"/>
    </location>
</feature>
<organism evidence="11">
    <name type="scientific">Spongospora subterranea</name>
    <dbReference type="NCBI Taxonomy" id="70186"/>
    <lineage>
        <taxon>Eukaryota</taxon>
        <taxon>Sar</taxon>
        <taxon>Rhizaria</taxon>
        <taxon>Endomyxa</taxon>
        <taxon>Phytomyxea</taxon>
        <taxon>Plasmodiophorida</taxon>
        <taxon>Plasmodiophoridae</taxon>
        <taxon>Spongospora</taxon>
    </lineage>
</organism>
<dbReference type="InterPro" id="IPR014710">
    <property type="entry name" value="RmlC-like_jellyroll"/>
</dbReference>
<dbReference type="Gene3D" id="1.10.287.70">
    <property type="match status" value="1"/>
</dbReference>
<dbReference type="PANTHER" id="PTHR45638:SF11">
    <property type="entry name" value="CYCLIC NUCLEOTIDE-GATED CATION CHANNEL SUBUNIT A"/>
    <property type="match status" value="1"/>
</dbReference>
<keyword evidence="4 9" id="KW-1133">Transmembrane helix</keyword>
<dbReference type="GO" id="GO:0005221">
    <property type="term" value="F:intracellularly cyclic nucleotide-activated monoatomic cation channel activity"/>
    <property type="evidence" value="ECO:0007669"/>
    <property type="project" value="InterPro"/>
</dbReference>
<evidence type="ECO:0000259" key="10">
    <source>
        <dbReference type="PROSITE" id="PS50042"/>
    </source>
</evidence>
<dbReference type="InterPro" id="IPR000595">
    <property type="entry name" value="cNMP-bd_dom"/>
</dbReference>
<proteinExistence type="predicted"/>
<comment type="subcellular location">
    <subcellularLocation>
        <location evidence="1">Membrane</location>
        <topology evidence="1">Multi-pass membrane protein</topology>
    </subcellularLocation>
</comment>
<keyword evidence="2" id="KW-0813">Transport</keyword>